<keyword evidence="5 6" id="KW-0413">Isomerase</keyword>
<sequence length="583" mass="65623">MKGRRTGWGWVLVLLLLGGCAGERDPVLVEVGPGAIRLGEFQRAFGEILTQRDSGYGPDSASARRFLRTYIDKTLVEQMAADSIPWTPLLEHRARNLLENVMMQRLRQDRYGAYLYPSERDLRAIYDKGHTRYRFRAAPYRTAAEAEAAVRAVREGAVFERVAGQAAGGGEQGWQSVFTAPEAVIDALEKLQPNQVGGPVRVPGRFWVVQLLERAPNAERPEFDRVRNELARKFQIERGGIAIEDYHARLLSDYQYRTYMPEVLWLTRLLREATVHIPRRFIRADDDGPSRDPVPWPDCPIPQEDWSRAIASSSADTVSAILVLDDLMSKLQHTWPTFETPDDVLVLARDLMIDRIERAETWARGYDKDPDLQWEAKKRRGQIHTRQFYTRVVASRSRPTVEEARVWYEEHADEFREPARRRCLQVLVATWDEGLVAQRLLRETRDPARATAAARSALPGAQVSLPAGLTVTEGQVGGVLERQLFRHRDGEVTDPLPLGAGFVVLRVEEAWDGRTPPFEEVSTAVMERLGEQAADALFKVLLAQRREATRIVVHEQAWRRLEIRPPAAAAPAGGAAPAAGGGS</sequence>
<proteinExistence type="predicted"/>
<keyword evidence="3" id="KW-0732">Signal</keyword>
<keyword evidence="4 6" id="KW-0697">Rotamase</keyword>
<dbReference type="InterPro" id="IPR046357">
    <property type="entry name" value="PPIase_dom_sf"/>
</dbReference>
<evidence type="ECO:0000256" key="3">
    <source>
        <dbReference type="ARBA" id="ARBA00022729"/>
    </source>
</evidence>
<evidence type="ECO:0000259" key="7">
    <source>
        <dbReference type="PROSITE" id="PS50198"/>
    </source>
</evidence>
<dbReference type="InterPro" id="IPR050245">
    <property type="entry name" value="PrsA_foldase"/>
</dbReference>
<reference evidence="8" key="1">
    <citation type="submission" date="2019-03" db="EMBL/GenBank/DDBJ databases">
        <title>Lake Tanganyika Metagenome-Assembled Genomes (MAGs).</title>
        <authorList>
            <person name="Tran P."/>
        </authorList>
    </citation>
    <scope>NUCLEOTIDE SEQUENCE</scope>
    <source>
        <strain evidence="8">M_DeepCast_400m_m2_100</strain>
    </source>
</reference>
<dbReference type="EMBL" id="VGIY01000152">
    <property type="protein sequence ID" value="MBM3317610.1"/>
    <property type="molecule type" value="Genomic_DNA"/>
</dbReference>
<dbReference type="EC" id="5.2.1.8" evidence="2"/>
<feature type="domain" description="PpiC" evidence="7">
    <location>
        <begin position="418"/>
        <end position="509"/>
    </location>
</feature>
<evidence type="ECO:0000256" key="4">
    <source>
        <dbReference type="ARBA" id="ARBA00023110"/>
    </source>
</evidence>
<gene>
    <name evidence="8" type="ORF">FJY75_07135</name>
</gene>
<dbReference type="PROSITE" id="PS51257">
    <property type="entry name" value="PROKAR_LIPOPROTEIN"/>
    <property type="match status" value="1"/>
</dbReference>
<evidence type="ECO:0000313" key="8">
    <source>
        <dbReference type="EMBL" id="MBM3317610.1"/>
    </source>
</evidence>
<evidence type="ECO:0000256" key="2">
    <source>
        <dbReference type="ARBA" id="ARBA00013194"/>
    </source>
</evidence>
<evidence type="ECO:0000256" key="1">
    <source>
        <dbReference type="ARBA" id="ARBA00000971"/>
    </source>
</evidence>
<organism evidence="8 9">
    <name type="scientific">Eiseniibacteriota bacterium</name>
    <dbReference type="NCBI Taxonomy" id="2212470"/>
    <lineage>
        <taxon>Bacteria</taxon>
        <taxon>Candidatus Eiseniibacteriota</taxon>
    </lineage>
</organism>
<evidence type="ECO:0000313" key="9">
    <source>
        <dbReference type="Proteomes" id="UP000748308"/>
    </source>
</evidence>
<accession>A0A938BQT7</accession>
<dbReference type="AlphaFoldDB" id="A0A938BQT7"/>
<dbReference type="Pfam" id="PF13145">
    <property type="entry name" value="Rotamase_2"/>
    <property type="match status" value="2"/>
</dbReference>
<protein>
    <recommendedName>
        <fullName evidence="2">peptidylprolyl isomerase</fullName>
        <ecNumber evidence="2">5.2.1.8</ecNumber>
    </recommendedName>
</protein>
<dbReference type="Gene3D" id="1.10.4030.10">
    <property type="entry name" value="Porin chaperone SurA, peptide-binding domain"/>
    <property type="match status" value="1"/>
</dbReference>
<comment type="caution">
    <text evidence="8">The sequence shown here is derived from an EMBL/GenBank/DDBJ whole genome shotgun (WGS) entry which is preliminary data.</text>
</comment>
<dbReference type="SUPFAM" id="SSF54534">
    <property type="entry name" value="FKBP-like"/>
    <property type="match status" value="1"/>
</dbReference>
<dbReference type="Proteomes" id="UP000748308">
    <property type="component" value="Unassembled WGS sequence"/>
</dbReference>
<dbReference type="PROSITE" id="PS50198">
    <property type="entry name" value="PPIC_PPIASE_2"/>
    <property type="match status" value="1"/>
</dbReference>
<dbReference type="PANTHER" id="PTHR47245:SF1">
    <property type="entry name" value="FOLDASE PROTEIN PRSA"/>
    <property type="match status" value="1"/>
</dbReference>
<evidence type="ECO:0000256" key="5">
    <source>
        <dbReference type="ARBA" id="ARBA00023235"/>
    </source>
</evidence>
<name>A0A938BQT7_UNCEI</name>
<dbReference type="PANTHER" id="PTHR47245">
    <property type="entry name" value="PEPTIDYLPROLYL ISOMERASE"/>
    <property type="match status" value="1"/>
</dbReference>
<dbReference type="Gene3D" id="3.10.50.40">
    <property type="match status" value="2"/>
</dbReference>
<dbReference type="GO" id="GO:0003755">
    <property type="term" value="F:peptidyl-prolyl cis-trans isomerase activity"/>
    <property type="evidence" value="ECO:0007669"/>
    <property type="project" value="UniProtKB-KW"/>
</dbReference>
<dbReference type="InterPro" id="IPR000297">
    <property type="entry name" value="PPIase_PpiC"/>
</dbReference>
<evidence type="ECO:0000256" key="6">
    <source>
        <dbReference type="PROSITE-ProRule" id="PRU00278"/>
    </source>
</evidence>
<comment type="catalytic activity">
    <reaction evidence="1">
        <text>[protein]-peptidylproline (omega=180) = [protein]-peptidylproline (omega=0)</text>
        <dbReference type="Rhea" id="RHEA:16237"/>
        <dbReference type="Rhea" id="RHEA-COMP:10747"/>
        <dbReference type="Rhea" id="RHEA-COMP:10748"/>
        <dbReference type="ChEBI" id="CHEBI:83833"/>
        <dbReference type="ChEBI" id="CHEBI:83834"/>
        <dbReference type="EC" id="5.2.1.8"/>
    </reaction>
</comment>